<feature type="non-terminal residue" evidence="2">
    <location>
        <position position="1"/>
    </location>
</feature>
<organism evidence="2 3">
    <name type="scientific">Nephila pilipes</name>
    <name type="common">Giant wood spider</name>
    <name type="synonym">Nephila maculata</name>
    <dbReference type="NCBI Taxonomy" id="299642"/>
    <lineage>
        <taxon>Eukaryota</taxon>
        <taxon>Metazoa</taxon>
        <taxon>Ecdysozoa</taxon>
        <taxon>Arthropoda</taxon>
        <taxon>Chelicerata</taxon>
        <taxon>Arachnida</taxon>
        <taxon>Araneae</taxon>
        <taxon>Araneomorphae</taxon>
        <taxon>Entelegynae</taxon>
        <taxon>Araneoidea</taxon>
        <taxon>Nephilidae</taxon>
        <taxon>Nephila</taxon>
    </lineage>
</organism>
<proteinExistence type="predicted"/>
<dbReference type="AlphaFoldDB" id="A0A8X6QF61"/>
<name>A0A8X6QF61_NEPPI</name>
<keyword evidence="3" id="KW-1185">Reference proteome</keyword>
<evidence type="ECO:0000313" key="2">
    <source>
        <dbReference type="EMBL" id="GFU11065.1"/>
    </source>
</evidence>
<evidence type="ECO:0000313" key="3">
    <source>
        <dbReference type="Proteomes" id="UP000887013"/>
    </source>
</evidence>
<keyword evidence="1" id="KW-0472">Membrane</keyword>
<reference evidence="2" key="1">
    <citation type="submission" date="2020-08" db="EMBL/GenBank/DDBJ databases">
        <title>Multicomponent nature underlies the extraordinary mechanical properties of spider dragline silk.</title>
        <authorList>
            <person name="Kono N."/>
            <person name="Nakamura H."/>
            <person name="Mori M."/>
            <person name="Yoshida Y."/>
            <person name="Ohtoshi R."/>
            <person name="Malay A.D."/>
            <person name="Moran D.A.P."/>
            <person name="Tomita M."/>
            <person name="Numata K."/>
            <person name="Arakawa K."/>
        </authorList>
    </citation>
    <scope>NUCLEOTIDE SEQUENCE</scope>
</reference>
<evidence type="ECO:0000256" key="1">
    <source>
        <dbReference type="SAM" id="Phobius"/>
    </source>
</evidence>
<keyword evidence="1" id="KW-0812">Transmembrane</keyword>
<keyword evidence="1" id="KW-1133">Transmembrane helix</keyword>
<feature type="transmembrane region" description="Helical" evidence="1">
    <location>
        <begin position="63"/>
        <end position="82"/>
    </location>
</feature>
<dbReference type="EMBL" id="BMAW01125149">
    <property type="protein sequence ID" value="GFU11065.1"/>
    <property type="molecule type" value="Genomic_DNA"/>
</dbReference>
<dbReference type="Proteomes" id="UP000887013">
    <property type="component" value="Unassembled WGS sequence"/>
</dbReference>
<protein>
    <submittedName>
        <fullName evidence="2">Uncharacterized protein</fullName>
    </submittedName>
</protein>
<accession>A0A8X6QF61</accession>
<comment type="caution">
    <text evidence="2">The sequence shown here is derived from an EMBL/GenBank/DDBJ whole genome shotgun (WGS) entry which is preliminary data.</text>
</comment>
<gene>
    <name evidence="2" type="ORF">NPIL_411841</name>
</gene>
<sequence>LVYLGHGFSSFRNGGSPIHWEAKVGRQFEFLTGDGASLVVVSRTRRFQKSPTRVLAAKYSKMAARYTGACLLLALGIYIVSLREKPMDTTDWKLKSCSLDRVLLFLNPLPPFLTFWLMKMEIEMKSHFLQNGIYSFLTEKGTNGRWRLTLNQWE</sequence>